<sequence length="94" mass="10310">MEVMATRRLTLEQRGGQSEVLVQLAQPQQDEHGDFVCLLEIAGLGEEHRYPSHGVDGIQALQLALKTASAVLDAHARQGATLRWNDETNLGFDS</sequence>
<evidence type="ECO:0000313" key="2">
    <source>
        <dbReference type="EMBL" id="RFU43593.1"/>
    </source>
</evidence>
<accession>A0A372JU80</accession>
<dbReference type="OrthoDB" id="4561055at2"/>
<dbReference type="Proteomes" id="UP000261811">
    <property type="component" value="Unassembled WGS sequence"/>
</dbReference>
<organism evidence="2 3">
    <name type="scientific">Actinomadura logoneensis</name>
    <dbReference type="NCBI Taxonomy" id="2293572"/>
    <lineage>
        <taxon>Bacteria</taxon>
        <taxon>Bacillati</taxon>
        <taxon>Actinomycetota</taxon>
        <taxon>Actinomycetes</taxon>
        <taxon>Streptosporangiales</taxon>
        <taxon>Thermomonosporaceae</taxon>
        <taxon>Actinomadura</taxon>
    </lineage>
</organism>
<dbReference type="InterPro" id="IPR054241">
    <property type="entry name" value="DUF6968"/>
</dbReference>
<comment type="caution">
    <text evidence="2">The sequence shown here is derived from an EMBL/GenBank/DDBJ whole genome shotgun (WGS) entry which is preliminary data.</text>
</comment>
<evidence type="ECO:0000259" key="1">
    <source>
        <dbReference type="Pfam" id="PF22302"/>
    </source>
</evidence>
<dbReference type="Pfam" id="PF22302">
    <property type="entry name" value="DUF6968"/>
    <property type="match status" value="1"/>
</dbReference>
<dbReference type="AlphaFoldDB" id="A0A372JU80"/>
<protein>
    <recommendedName>
        <fullName evidence="1">DUF6968 domain-containing protein</fullName>
    </recommendedName>
</protein>
<dbReference type="RefSeq" id="WP_117355537.1">
    <property type="nucleotide sequence ID" value="NZ_QURH01000008.1"/>
</dbReference>
<reference evidence="2 3" key="1">
    <citation type="submission" date="2018-08" db="EMBL/GenBank/DDBJ databases">
        <title>Actinomadura jelena sp. nov., a novel Actinomycete isolated from soil in Chad.</title>
        <authorList>
            <person name="Shi L."/>
        </authorList>
    </citation>
    <scope>NUCLEOTIDE SEQUENCE [LARGE SCALE GENOMIC DNA]</scope>
    <source>
        <strain evidence="2 3">NEAU-G17</strain>
    </source>
</reference>
<proteinExistence type="predicted"/>
<name>A0A372JU80_9ACTN</name>
<dbReference type="EMBL" id="QURH01000008">
    <property type="protein sequence ID" value="RFU43593.1"/>
    <property type="molecule type" value="Genomic_DNA"/>
</dbReference>
<feature type="domain" description="DUF6968" evidence="1">
    <location>
        <begin position="5"/>
        <end position="93"/>
    </location>
</feature>
<gene>
    <name evidence="2" type="ORF">DZF91_00445</name>
</gene>
<evidence type="ECO:0000313" key="3">
    <source>
        <dbReference type="Proteomes" id="UP000261811"/>
    </source>
</evidence>
<keyword evidence="3" id="KW-1185">Reference proteome</keyword>